<dbReference type="GO" id="GO:0015189">
    <property type="term" value="F:L-lysine transmembrane transporter activity"/>
    <property type="evidence" value="ECO:0007669"/>
    <property type="project" value="TreeGrafter"/>
</dbReference>
<reference evidence="7" key="1">
    <citation type="journal article" date="2023" name="Plant J.">
        <title>The genome of the king protea, Protea cynaroides.</title>
        <authorList>
            <person name="Chang J."/>
            <person name="Duong T.A."/>
            <person name="Schoeman C."/>
            <person name="Ma X."/>
            <person name="Roodt D."/>
            <person name="Barker N."/>
            <person name="Li Z."/>
            <person name="Van de Peer Y."/>
            <person name="Mizrachi E."/>
        </authorList>
    </citation>
    <scope>NUCLEOTIDE SEQUENCE</scope>
    <source>
        <tissue evidence="7">Young leaves</tissue>
    </source>
</reference>
<dbReference type="GO" id="GO:0016020">
    <property type="term" value="C:membrane"/>
    <property type="evidence" value="ECO:0007669"/>
    <property type="project" value="UniProtKB-SubCell"/>
</dbReference>
<dbReference type="PANTHER" id="PTHR45649">
    <property type="entry name" value="AMINO-ACID PERMEASE BAT1"/>
    <property type="match status" value="1"/>
</dbReference>
<evidence type="ECO:0000313" key="8">
    <source>
        <dbReference type="Proteomes" id="UP001141806"/>
    </source>
</evidence>
<feature type="transmembrane region" description="Helical" evidence="6">
    <location>
        <begin position="133"/>
        <end position="155"/>
    </location>
</feature>
<keyword evidence="2" id="KW-0813">Transport</keyword>
<evidence type="ECO:0000256" key="1">
    <source>
        <dbReference type="ARBA" id="ARBA00004141"/>
    </source>
</evidence>
<evidence type="ECO:0000256" key="6">
    <source>
        <dbReference type="SAM" id="Phobius"/>
    </source>
</evidence>
<dbReference type="GO" id="GO:0005313">
    <property type="term" value="F:L-glutamate transmembrane transporter activity"/>
    <property type="evidence" value="ECO:0007669"/>
    <property type="project" value="TreeGrafter"/>
</dbReference>
<accession>A0A9Q0HJ38</accession>
<dbReference type="Proteomes" id="UP001141806">
    <property type="component" value="Unassembled WGS sequence"/>
</dbReference>
<evidence type="ECO:0000313" key="7">
    <source>
        <dbReference type="EMBL" id="KAJ4965019.1"/>
    </source>
</evidence>
<name>A0A9Q0HJ38_9MAGN</name>
<comment type="caution">
    <text evidence="7">The sequence shown here is derived from an EMBL/GenBank/DDBJ whole genome shotgun (WGS) entry which is preliminary data.</text>
</comment>
<dbReference type="PANTHER" id="PTHR45649:SF30">
    <property type="entry name" value="AMINO-ACID PERMEASE BAT1"/>
    <property type="match status" value="1"/>
</dbReference>
<evidence type="ECO:0000256" key="4">
    <source>
        <dbReference type="ARBA" id="ARBA00022989"/>
    </source>
</evidence>
<dbReference type="GO" id="GO:0015180">
    <property type="term" value="F:L-alanine transmembrane transporter activity"/>
    <property type="evidence" value="ECO:0007669"/>
    <property type="project" value="TreeGrafter"/>
</dbReference>
<protein>
    <submittedName>
        <fullName evidence="7">Uncharacterized protein</fullName>
    </submittedName>
</protein>
<organism evidence="7 8">
    <name type="scientific">Protea cynaroides</name>
    <dbReference type="NCBI Taxonomy" id="273540"/>
    <lineage>
        <taxon>Eukaryota</taxon>
        <taxon>Viridiplantae</taxon>
        <taxon>Streptophyta</taxon>
        <taxon>Embryophyta</taxon>
        <taxon>Tracheophyta</taxon>
        <taxon>Spermatophyta</taxon>
        <taxon>Magnoliopsida</taxon>
        <taxon>Proteales</taxon>
        <taxon>Proteaceae</taxon>
        <taxon>Protea</taxon>
    </lineage>
</organism>
<dbReference type="AlphaFoldDB" id="A0A9Q0HJ38"/>
<sequence length="162" mass="18470">MFIRSSLAEICSSYPTLGGLHYWIAKLADKDWPPFASRSKPEGEQGLSAVSSLESHHCRSLQYILREKSPPKVDDTIRDPPFNIVGQWAVTTSVEFSQAQLIQVIILLSQGKNDDGYDYEASKYVVIVFHGGFIHIHAIITAFLYHFYLFFFWLICCMEYPG</sequence>
<dbReference type="EMBL" id="JAMYWD010000007">
    <property type="protein sequence ID" value="KAJ4965019.1"/>
    <property type="molecule type" value="Genomic_DNA"/>
</dbReference>
<dbReference type="OrthoDB" id="3257095at2759"/>
<keyword evidence="8" id="KW-1185">Reference proteome</keyword>
<gene>
    <name evidence="7" type="ORF">NE237_016868</name>
</gene>
<evidence type="ECO:0000256" key="3">
    <source>
        <dbReference type="ARBA" id="ARBA00022692"/>
    </source>
</evidence>
<evidence type="ECO:0000256" key="5">
    <source>
        <dbReference type="ARBA" id="ARBA00023136"/>
    </source>
</evidence>
<keyword evidence="5 6" id="KW-0472">Membrane</keyword>
<proteinExistence type="predicted"/>
<comment type="subcellular location">
    <subcellularLocation>
        <location evidence="1">Membrane</location>
        <topology evidence="1">Multi-pass membrane protein</topology>
    </subcellularLocation>
</comment>
<keyword evidence="4 6" id="KW-1133">Transmembrane helix</keyword>
<evidence type="ECO:0000256" key="2">
    <source>
        <dbReference type="ARBA" id="ARBA00022448"/>
    </source>
</evidence>
<dbReference type="GO" id="GO:0015185">
    <property type="term" value="F:gamma-aminobutyric acid transmembrane transporter activity"/>
    <property type="evidence" value="ECO:0007669"/>
    <property type="project" value="TreeGrafter"/>
</dbReference>
<keyword evidence="3 6" id="KW-0812">Transmembrane</keyword>